<gene>
    <name evidence="9" type="ORF">SAMN05421858_3070</name>
</gene>
<keyword evidence="3" id="KW-0547">Nucleotide-binding</keyword>
<accession>A0A1N7CKG3</accession>
<keyword evidence="4 9" id="KW-0067">ATP-binding</keyword>
<dbReference type="InterPro" id="IPR027417">
    <property type="entry name" value="P-loop_NTPase"/>
</dbReference>
<dbReference type="PANTHER" id="PTHR45772:SF9">
    <property type="entry name" value="CONSERVED COMPONENT OF ABC TRANSPORTER FOR NATURAL AMINO ACIDS"/>
    <property type="match status" value="1"/>
</dbReference>
<evidence type="ECO:0000256" key="5">
    <source>
        <dbReference type="ARBA" id="ARBA00022970"/>
    </source>
</evidence>
<name>A0A1N7CKG3_9EURY</name>
<dbReference type="RefSeq" id="WP_076431039.1">
    <property type="nucleotide sequence ID" value="NZ_FTNO01000003.1"/>
</dbReference>
<organism evidence="9 10">
    <name type="scientific">Haladaptatus litoreus</name>
    <dbReference type="NCBI Taxonomy" id="553468"/>
    <lineage>
        <taxon>Archaea</taxon>
        <taxon>Methanobacteriati</taxon>
        <taxon>Methanobacteriota</taxon>
        <taxon>Stenosarchaea group</taxon>
        <taxon>Halobacteria</taxon>
        <taxon>Halobacteriales</taxon>
        <taxon>Haladaptataceae</taxon>
        <taxon>Haladaptatus</taxon>
    </lineage>
</organism>
<keyword evidence="2" id="KW-0813">Transport</keyword>
<evidence type="ECO:0000256" key="3">
    <source>
        <dbReference type="ARBA" id="ARBA00022741"/>
    </source>
</evidence>
<evidence type="ECO:0000256" key="1">
    <source>
        <dbReference type="ARBA" id="ARBA00005417"/>
    </source>
</evidence>
<evidence type="ECO:0000313" key="10">
    <source>
        <dbReference type="Proteomes" id="UP000186914"/>
    </source>
</evidence>
<dbReference type="GO" id="GO:0005524">
    <property type="term" value="F:ATP binding"/>
    <property type="evidence" value="ECO:0007669"/>
    <property type="project" value="UniProtKB-KW"/>
</dbReference>
<dbReference type="SUPFAM" id="SSF52540">
    <property type="entry name" value="P-loop containing nucleoside triphosphate hydrolases"/>
    <property type="match status" value="1"/>
</dbReference>
<dbReference type="Proteomes" id="UP000186914">
    <property type="component" value="Unassembled WGS sequence"/>
</dbReference>
<evidence type="ECO:0000256" key="2">
    <source>
        <dbReference type="ARBA" id="ARBA00022448"/>
    </source>
</evidence>
<comment type="similarity">
    <text evidence="1">Belongs to the ABC transporter superfamily.</text>
</comment>
<dbReference type="InterPro" id="IPR017871">
    <property type="entry name" value="ABC_transporter-like_CS"/>
</dbReference>
<dbReference type="PROSITE" id="PS00211">
    <property type="entry name" value="ABC_TRANSPORTER_1"/>
    <property type="match status" value="1"/>
</dbReference>
<keyword evidence="5" id="KW-0029">Amino-acid transport</keyword>
<dbReference type="PROSITE" id="PS50893">
    <property type="entry name" value="ABC_TRANSPORTER_2"/>
    <property type="match status" value="1"/>
</dbReference>
<dbReference type="AlphaFoldDB" id="A0A1N7CKG3"/>
<evidence type="ECO:0000256" key="4">
    <source>
        <dbReference type="ARBA" id="ARBA00022840"/>
    </source>
</evidence>
<dbReference type="CDD" id="cd03219">
    <property type="entry name" value="ABC_Mj1267_LivG_branched"/>
    <property type="match status" value="1"/>
</dbReference>
<feature type="domain" description="ABC transporter" evidence="8">
    <location>
        <begin position="4"/>
        <end position="251"/>
    </location>
</feature>
<dbReference type="GO" id="GO:0016887">
    <property type="term" value="F:ATP hydrolysis activity"/>
    <property type="evidence" value="ECO:0007669"/>
    <property type="project" value="InterPro"/>
</dbReference>
<dbReference type="PANTHER" id="PTHR45772">
    <property type="entry name" value="CONSERVED COMPONENT OF ABC TRANSPORTER FOR NATURAL AMINO ACIDS-RELATED"/>
    <property type="match status" value="1"/>
</dbReference>
<keyword evidence="10" id="KW-1185">Reference proteome</keyword>
<sequence length="251" mass="27663">MTLLDVEGLSKEFGGLRALDELSVSIERDELVGVMGPNGAGKSTFFNCISGVVPPDAGQVTFDGEGITGDSPETLAQAGLVRTFQHTRELETMTVRDNVRLAAPDQLGERTIPALLHSESMQEQEQTVRRRADELIEAFELDHLADEYSSNLSGGQRKLLEMARVLMLGPELLLLDEPFAGVNPTLTQEIADRIRKLNDEGMTIVIIEHELETLTELVDRLIVLEQGRLLVEGVPEEVLSDERVIEAYLGE</sequence>
<evidence type="ECO:0000256" key="7">
    <source>
        <dbReference type="ARBA" id="ARBA00072811"/>
    </source>
</evidence>
<dbReference type="Gene3D" id="3.40.50.300">
    <property type="entry name" value="P-loop containing nucleotide triphosphate hydrolases"/>
    <property type="match status" value="1"/>
</dbReference>
<dbReference type="SMART" id="SM00382">
    <property type="entry name" value="AAA"/>
    <property type="match status" value="1"/>
</dbReference>
<dbReference type="FunFam" id="3.40.50.300:FF:000421">
    <property type="entry name" value="Branched-chain amino acid ABC transporter ATP-binding protein"/>
    <property type="match status" value="1"/>
</dbReference>
<proteinExistence type="inferred from homology"/>
<reference evidence="10" key="1">
    <citation type="submission" date="2017-01" db="EMBL/GenBank/DDBJ databases">
        <authorList>
            <person name="Varghese N."/>
            <person name="Submissions S."/>
        </authorList>
    </citation>
    <scope>NUCLEOTIDE SEQUENCE [LARGE SCALE GENOMIC DNA]</scope>
    <source>
        <strain evidence="10">CGMCC 1.7737</strain>
    </source>
</reference>
<dbReference type="InterPro" id="IPR003439">
    <property type="entry name" value="ABC_transporter-like_ATP-bd"/>
</dbReference>
<dbReference type="GO" id="GO:0006865">
    <property type="term" value="P:amino acid transport"/>
    <property type="evidence" value="ECO:0007669"/>
    <property type="project" value="UniProtKB-KW"/>
</dbReference>
<dbReference type="GO" id="GO:0005886">
    <property type="term" value="C:plasma membrane"/>
    <property type="evidence" value="ECO:0007669"/>
    <property type="project" value="TreeGrafter"/>
</dbReference>
<evidence type="ECO:0000313" key="9">
    <source>
        <dbReference type="EMBL" id="SIR64092.1"/>
    </source>
</evidence>
<comment type="function">
    <text evidence="6">Probable component of a branched-chain amino-acid transport system.</text>
</comment>
<dbReference type="InterPro" id="IPR032823">
    <property type="entry name" value="BCA_ABC_TP_C"/>
</dbReference>
<dbReference type="InterPro" id="IPR003593">
    <property type="entry name" value="AAA+_ATPase"/>
</dbReference>
<evidence type="ECO:0000259" key="8">
    <source>
        <dbReference type="PROSITE" id="PS50893"/>
    </source>
</evidence>
<dbReference type="Pfam" id="PF12399">
    <property type="entry name" value="BCA_ABC_TP_C"/>
    <property type="match status" value="1"/>
</dbReference>
<dbReference type="EMBL" id="FTNO01000003">
    <property type="protein sequence ID" value="SIR64092.1"/>
    <property type="molecule type" value="Genomic_DNA"/>
</dbReference>
<evidence type="ECO:0000256" key="6">
    <source>
        <dbReference type="ARBA" id="ARBA00056071"/>
    </source>
</evidence>
<dbReference type="Pfam" id="PF00005">
    <property type="entry name" value="ABC_tran"/>
    <property type="match status" value="1"/>
</dbReference>
<protein>
    <recommendedName>
        <fullName evidence="7">Probable branched-chain amino acid transport ATP-binding protein LivG</fullName>
    </recommendedName>
</protein>
<dbReference type="InterPro" id="IPR051120">
    <property type="entry name" value="ABC_AA/LPS_Transport"/>
</dbReference>